<evidence type="ECO:0000313" key="3">
    <source>
        <dbReference type="Proteomes" id="UP001151081"/>
    </source>
</evidence>
<dbReference type="Proteomes" id="UP001151081">
    <property type="component" value="Unassembled WGS sequence"/>
</dbReference>
<organism evidence="2 3">
    <name type="scientific">Polyangium jinanense</name>
    <dbReference type="NCBI Taxonomy" id="2829994"/>
    <lineage>
        <taxon>Bacteria</taxon>
        <taxon>Pseudomonadati</taxon>
        <taxon>Myxococcota</taxon>
        <taxon>Polyangia</taxon>
        <taxon>Polyangiales</taxon>
        <taxon>Polyangiaceae</taxon>
        <taxon>Polyangium</taxon>
    </lineage>
</organism>
<sequence>MNDERQRFWPMHGRILGPVMIAMLAACSADTTPSEGVSTPASVPAQAARGNSASMPKDLRAAYIASVQQEASER</sequence>
<gene>
    <name evidence="2" type="ORF">KEG57_47695</name>
</gene>
<reference evidence="2 3" key="1">
    <citation type="submission" date="2021-04" db="EMBL/GenBank/DDBJ databases">
        <title>Genome analysis of Polyangium sp.</title>
        <authorList>
            <person name="Li Y."/>
            <person name="Wang J."/>
        </authorList>
    </citation>
    <scope>NUCLEOTIDE SEQUENCE [LARGE SCALE GENOMIC DNA]</scope>
    <source>
        <strain evidence="2 3">SDU14</strain>
    </source>
</reference>
<proteinExistence type="predicted"/>
<feature type="compositionally biased region" description="Polar residues" evidence="1">
    <location>
        <begin position="30"/>
        <end position="41"/>
    </location>
</feature>
<feature type="region of interest" description="Disordered" evidence="1">
    <location>
        <begin position="30"/>
        <end position="55"/>
    </location>
</feature>
<dbReference type="RefSeq" id="WP_272427761.1">
    <property type="nucleotide sequence ID" value="NZ_JAGTJJ010000068.1"/>
</dbReference>
<keyword evidence="3" id="KW-1185">Reference proteome</keyword>
<evidence type="ECO:0008006" key="4">
    <source>
        <dbReference type="Google" id="ProtNLM"/>
    </source>
</evidence>
<protein>
    <recommendedName>
        <fullName evidence="4">Lipoprotein</fullName>
    </recommendedName>
</protein>
<comment type="caution">
    <text evidence="2">The sequence shown here is derived from an EMBL/GenBank/DDBJ whole genome shotgun (WGS) entry which is preliminary data.</text>
</comment>
<accession>A0A9X3XF25</accession>
<evidence type="ECO:0000313" key="2">
    <source>
        <dbReference type="EMBL" id="MDC3988245.1"/>
    </source>
</evidence>
<dbReference type="PROSITE" id="PS51257">
    <property type="entry name" value="PROKAR_LIPOPROTEIN"/>
    <property type="match status" value="1"/>
</dbReference>
<dbReference type="AlphaFoldDB" id="A0A9X3XF25"/>
<evidence type="ECO:0000256" key="1">
    <source>
        <dbReference type="SAM" id="MobiDB-lite"/>
    </source>
</evidence>
<dbReference type="EMBL" id="JAGTJJ010000068">
    <property type="protein sequence ID" value="MDC3988245.1"/>
    <property type="molecule type" value="Genomic_DNA"/>
</dbReference>
<name>A0A9X3XF25_9BACT</name>